<evidence type="ECO:0000313" key="1">
    <source>
        <dbReference type="EMBL" id="CAB4188493.1"/>
    </source>
</evidence>
<sequence>MPDFGFVGTSYEAPSIYQDAQECINFYAEIDPQKQPGERGVVALYPTPGLLLQTQLAVAEVRGLHTLSGETILIAVSGASVYSVSTSMVATLIGTLSSSTGPVSISDNITTNNGLTAYIVDGGNRYTWIAATNTFAVLSSADGPWQGANVTDQVDNYFLYNEPGTQNFACSDLGLASSSLALYGTVDGSSDLLVSLIVDRRQVYLLGERTTEVWTDIGNVITGITTFPFQRVQGTSSQSGIAARFSLARFGNSFVCVARDTRGDGTIEMMEGYTWVRISTHAVEQTLINQYIADAIAYTYQIEGHEMYVVTFPSINLTWVYDLSTKSWHKWLAFANGVYSRHRSNCGAFFNSRYIVGDYQNGKLYSIENDVYTEDGATIRRLRRAPHLVADFQRQYFDELQIQFQPGVGLGVTPEQTADGIITELANVPAAGPSYQLIAESNSGAEIVTEQVPATPGYDPQAMLRWSSDGGSTWSSEHWTSIGKMGQYSNRAIWRRLGFGRDRVFEVSISAPVKAVIISANLKATAGDN</sequence>
<dbReference type="EMBL" id="LR797122">
    <property type="protein sequence ID" value="CAB4188493.1"/>
    <property type="molecule type" value="Genomic_DNA"/>
</dbReference>
<gene>
    <name evidence="1" type="ORF">UFOVP1176_24</name>
</gene>
<proteinExistence type="predicted"/>
<name>A0A6J5QVM7_9CAUD</name>
<reference evidence="1" key="1">
    <citation type="submission" date="2020-05" db="EMBL/GenBank/DDBJ databases">
        <authorList>
            <person name="Chiriac C."/>
            <person name="Salcher M."/>
            <person name="Ghai R."/>
            <person name="Kavagutti S V."/>
        </authorList>
    </citation>
    <scope>NUCLEOTIDE SEQUENCE</scope>
</reference>
<accession>A0A6J5QVM7</accession>
<protein>
    <submittedName>
        <fullName evidence="1">Bacteriophage P22, Gp10, DNA-stabilising</fullName>
    </submittedName>
</protein>
<organism evidence="1">
    <name type="scientific">uncultured Caudovirales phage</name>
    <dbReference type="NCBI Taxonomy" id="2100421"/>
    <lineage>
        <taxon>Viruses</taxon>
        <taxon>Duplodnaviria</taxon>
        <taxon>Heunggongvirae</taxon>
        <taxon>Uroviricota</taxon>
        <taxon>Caudoviricetes</taxon>
        <taxon>Peduoviridae</taxon>
        <taxon>Maltschvirus</taxon>
        <taxon>Maltschvirus maltsch</taxon>
    </lineage>
</organism>